<feature type="compositionally biased region" description="Gly residues" evidence="2">
    <location>
        <begin position="210"/>
        <end position="219"/>
    </location>
</feature>
<name>A0AAV6HHX0_9TELE</name>
<protein>
    <recommendedName>
        <fullName evidence="4">Fibronectin type-III domain-containing protein</fullName>
    </recommendedName>
</protein>
<proteinExistence type="predicted"/>
<accession>A0AAV6HHX0</accession>
<keyword evidence="3" id="KW-0812">Transmembrane</keyword>
<dbReference type="Proteomes" id="UP000823561">
    <property type="component" value="Chromosome 2"/>
</dbReference>
<dbReference type="SUPFAM" id="SSF49265">
    <property type="entry name" value="Fibronectin type III"/>
    <property type="match status" value="1"/>
</dbReference>
<dbReference type="InterPro" id="IPR050467">
    <property type="entry name" value="LRFN"/>
</dbReference>
<gene>
    <name evidence="5" type="ORF">AALO_G00033730</name>
</gene>
<feature type="region of interest" description="Disordered" evidence="2">
    <location>
        <begin position="164"/>
        <end position="256"/>
    </location>
</feature>
<dbReference type="PANTHER" id="PTHR45842:SF3">
    <property type="entry name" value="LEUCINE-RICH REPEAT AND FIBRONECTIN TYPE-III DOMAIN-CONTAINING PROTEIN 4"/>
    <property type="match status" value="1"/>
</dbReference>
<evidence type="ECO:0000256" key="1">
    <source>
        <dbReference type="ARBA" id="ARBA00022729"/>
    </source>
</evidence>
<comment type="caution">
    <text evidence="5">The sequence shown here is derived from an EMBL/GenBank/DDBJ whole genome shotgun (WGS) entry which is preliminary data.</text>
</comment>
<keyword evidence="3" id="KW-1133">Transmembrane helix</keyword>
<dbReference type="InterPro" id="IPR013783">
    <property type="entry name" value="Ig-like_fold"/>
</dbReference>
<dbReference type="CDD" id="cd00063">
    <property type="entry name" value="FN3"/>
    <property type="match status" value="1"/>
</dbReference>
<dbReference type="PANTHER" id="PTHR45842">
    <property type="entry name" value="SYNAPTIC ADHESION-LIKE MOLECULE SALM"/>
    <property type="match status" value="1"/>
</dbReference>
<feature type="domain" description="Fibronectin type-III" evidence="4">
    <location>
        <begin position="1"/>
        <end position="79"/>
    </location>
</feature>
<evidence type="ECO:0000313" key="6">
    <source>
        <dbReference type="Proteomes" id="UP000823561"/>
    </source>
</evidence>
<keyword evidence="1" id="KW-0732">Signal</keyword>
<feature type="transmembrane region" description="Helical" evidence="3">
    <location>
        <begin position="90"/>
        <end position="116"/>
    </location>
</feature>
<dbReference type="Gene3D" id="2.60.40.10">
    <property type="entry name" value="Immunoglobulins"/>
    <property type="match status" value="1"/>
</dbReference>
<dbReference type="AlphaFoldDB" id="A0AAV6HHX0"/>
<reference evidence="5" key="1">
    <citation type="submission" date="2020-10" db="EMBL/GenBank/DDBJ databases">
        <title>Chromosome-scale genome assembly of the Allis shad, Alosa alosa.</title>
        <authorList>
            <person name="Margot Z."/>
            <person name="Christophe K."/>
            <person name="Cabau C."/>
            <person name="Louis A."/>
            <person name="Berthelot C."/>
            <person name="Parey E."/>
            <person name="Roest Crollius H."/>
            <person name="Montfort J."/>
            <person name="Robinson-Rechavi M."/>
            <person name="Bucao C."/>
            <person name="Bouchez O."/>
            <person name="Gislard M."/>
            <person name="Lluch J."/>
            <person name="Milhes M."/>
            <person name="Lampietro C."/>
            <person name="Lopez Roques C."/>
            <person name="Donnadieu C."/>
            <person name="Braasch I."/>
            <person name="Desvignes T."/>
            <person name="Postlethwait J."/>
            <person name="Bobe J."/>
            <person name="Guiguen Y."/>
        </authorList>
    </citation>
    <scope>NUCLEOTIDE SEQUENCE</scope>
    <source>
        <strain evidence="5">M-15738</strain>
        <tissue evidence="5">Blood</tissue>
    </source>
</reference>
<feature type="compositionally biased region" description="Basic residues" evidence="2">
    <location>
        <begin position="176"/>
        <end position="190"/>
    </location>
</feature>
<keyword evidence="3" id="KW-0472">Membrane</keyword>
<keyword evidence="6" id="KW-1185">Reference proteome</keyword>
<evidence type="ECO:0000256" key="2">
    <source>
        <dbReference type="SAM" id="MobiDB-lite"/>
    </source>
</evidence>
<sequence length="256" mass="26964">MGRASAPYLVWMYQIQYNSSADDALVYRILPPNSQSFMLKNLVPGADYSLCVLAIFDDGVSSLATTKVVGCTQFSTKDDFPECRSLQAHFLGGTLTVLVGGVIVVTLLVFTVAMMVRHRVCGDCHDDCVHSNEFLTAKGVDMFAQTNGNGGSVMMVALPNGLLGQQSKAPPLPSKGRSKHNPPRTLPRAKRSTDDKGGDKKGGLDDKGGQEGGVRGAGQGHAPASPQPRERQGASVLLSCPAQAAPGLRPAAAQGR</sequence>
<organism evidence="5 6">
    <name type="scientific">Alosa alosa</name>
    <name type="common">allis shad</name>
    <dbReference type="NCBI Taxonomy" id="278164"/>
    <lineage>
        <taxon>Eukaryota</taxon>
        <taxon>Metazoa</taxon>
        <taxon>Chordata</taxon>
        <taxon>Craniata</taxon>
        <taxon>Vertebrata</taxon>
        <taxon>Euteleostomi</taxon>
        <taxon>Actinopterygii</taxon>
        <taxon>Neopterygii</taxon>
        <taxon>Teleostei</taxon>
        <taxon>Clupei</taxon>
        <taxon>Clupeiformes</taxon>
        <taxon>Clupeoidei</taxon>
        <taxon>Clupeidae</taxon>
        <taxon>Alosa</taxon>
    </lineage>
</organism>
<dbReference type="EMBL" id="JADWDJ010000002">
    <property type="protein sequence ID" value="KAG5285067.1"/>
    <property type="molecule type" value="Genomic_DNA"/>
</dbReference>
<feature type="compositionally biased region" description="Basic and acidic residues" evidence="2">
    <location>
        <begin position="191"/>
        <end position="209"/>
    </location>
</feature>
<dbReference type="InterPro" id="IPR003961">
    <property type="entry name" value="FN3_dom"/>
</dbReference>
<evidence type="ECO:0000256" key="3">
    <source>
        <dbReference type="SAM" id="Phobius"/>
    </source>
</evidence>
<evidence type="ECO:0000259" key="4">
    <source>
        <dbReference type="PROSITE" id="PS50853"/>
    </source>
</evidence>
<dbReference type="PROSITE" id="PS50853">
    <property type="entry name" value="FN3"/>
    <property type="match status" value="1"/>
</dbReference>
<dbReference type="InterPro" id="IPR036116">
    <property type="entry name" value="FN3_sf"/>
</dbReference>
<evidence type="ECO:0000313" key="5">
    <source>
        <dbReference type="EMBL" id="KAG5285067.1"/>
    </source>
</evidence>
<feature type="compositionally biased region" description="Low complexity" evidence="2">
    <location>
        <begin position="242"/>
        <end position="256"/>
    </location>
</feature>